<organism evidence="7 8">
    <name type="scientific">Candidatus Blautia pullistercoris</name>
    <dbReference type="NCBI Taxonomy" id="2838499"/>
    <lineage>
        <taxon>Bacteria</taxon>
        <taxon>Bacillati</taxon>
        <taxon>Bacillota</taxon>
        <taxon>Clostridia</taxon>
        <taxon>Lachnospirales</taxon>
        <taxon>Lachnospiraceae</taxon>
        <taxon>Blautia</taxon>
    </lineage>
</organism>
<feature type="binding site" evidence="5">
    <location>
        <position position="41"/>
    </location>
    <ligand>
        <name>ATP</name>
        <dbReference type="ChEBI" id="CHEBI:30616"/>
    </ligand>
</feature>
<dbReference type="PROSITE" id="PS00108">
    <property type="entry name" value="PROTEIN_KINASE_ST"/>
    <property type="match status" value="1"/>
</dbReference>
<dbReference type="SMART" id="SM00220">
    <property type="entry name" value="S_TKc"/>
    <property type="match status" value="1"/>
</dbReference>
<evidence type="ECO:0000256" key="2">
    <source>
        <dbReference type="ARBA" id="ARBA00022741"/>
    </source>
</evidence>
<keyword evidence="4 5" id="KW-0067">ATP-binding</keyword>
<dbReference type="Gene3D" id="3.30.200.20">
    <property type="entry name" value="Phosphorylase Kinase, domain 1"/>
    <property type="match status" value="1"/>
</dbReference>
<gene>
    <name evidence="7" type="ORF">H9738_01875</name>
</gene>
<dbReference type="Gene3D" id="1.10.510.10">
    <property type="entry name" value="Transferase(Phosphotransferase) domain 1"/>
    <property type="match status" value="1"/>
</dbReference>
<dbReference type="PANTHER" id="PTHR43289">
    <property type="entry name" value="MITOGEN-ACTIVATED PROTEIN KINASE KINASE KINASE 20-RELATED"/>
    <property type="match status" value="1"/>
</dbReference>
<comment type="caution">
    <text evidence="7">The sequence shown here is derived from an EMBL/GenBank/DDBJ whole genome shotgun (WGS) entry which is preliminary data.</text>
</comment>
<evidence type="ECO:0000256" key="1">
    <source>
        <dbReference type="ARBA" id="ARBA00022679"/>
    </source>
</evidence>
<dbReference type="GO" id="GO:0004674">
    <property type="term" value="F:protein serine/threonine kinase activity"/>
    <property type="evidence" value="ECO:0007669"/>
    <property type="project" value="UniProtKB-KW"/>
</dbReference>
<feature type="domain" description="Protein kinase" evidence="6">
    <location>
        <begin position="12"/>
        <end position="261"/>
    </location>
</feature>
<dbReference type="InterPro" id="IPR017441">
    <property type="entry name" value="Protein_kinase_ATP_BS"/>
</dbReference>
<dbReference type="InterPro" id="IPR008271">
    <property type="entry name" value="Ser/Thr_kinase_AS"/>
</dbReference>
<sequence length="624" mass="69661">MLEMGSLVDGKYKILNKIGQGGMSVVYLAMNERANKQWAIKEVRKDGVQNFEVVKQGLIAETEMLKKLSHPNLPSIIDVIDGDGTFLIVMDYIEGRHLESVVKEYGAQSQEDVIEWAKQLCDVLSYLHSRKPPIIYRDMKPSNVMLKPDGKVMLIDFGTAREFKENSVADTTCLGTQGYAAPEQYGGHGQTDARTDIYCLGATLYHLLTGHNPSEPPYEMYPIRYWNPDLSSGLEEIILKCTQKNPDDRYQNCGELLYALEHYNELDIEYKRKQTLKWRAFLCSAALTVLAGAGAVGFKMAENSVTASTYEAYVAEAASLEGTDRDQSIQYYENAIALDPSNGLAYKKLLDYFLIKEPGQEETKSSGEDKDVVNNLSDTEEQIIRKVLGTEENRNRSNEEYLKENTAAYNRFAYDLGIAYYFSYNGIGNKGAARKWLEIASKAEPTAETETTTSGSGNITEETIEELTPTNINRAANLYKISEYYDRLGVRNQAGDSIVSYENYWNDLLKIVEDDSVSGNNIYALLAYKELTSEIARSAASFRSEGIKQSDMENALDSAEEAVYSMGLDLESNDEEDSYEEELGKALIESLNSARTIVASTFNRNNLTTDTQGGEQNAADTAAD</sequence>
<keyword evidence="2 5" id="KW-0547">Nucleotide-binding</keyword>
<accession>A0A9D2AM92</accession>
<dbReference type="PANTHER" id="PTHR43289:SF34">
    <property type="entry name" value="SERINE_THREONINE-PROTEIN KINASE YBDM-RELATED"/>
    <property type="match status" value="1"/>
</dbReference>
<dbReference type="Pfam" id="PF00069">
    <property type="entry name" value="Pkinase"/>
    <property type="match status" value="1"/>
</dbReference>
<dbReference type="CDD" id="cd14014">
    <property type="entry name" value="STKc_PknB_like"/>
    <property type="match status" value="1"/>
</dbReference>
<keyword evidence="1" id="KW-0808">Transferase</keyword>
<evidence type="ECO:0000256" key="4">
    <source>
        <dbReference type="ARBA" id="ARBA00022840"/>
    </source>
</evidence>
<dbReference type="Proteomes" id="UP000824230">
    <property type="component" value="Unassembled WGS sequence"/>
</dbReference>
<dbReference type="AlphaFoldDB" id="A0A9D2AM92"/>
<reference evidence="7" key="1">
    <citation type="journal article" date="2021" name="PeerJ">
        <title>Extensive microbial diversity within the chicken gut microbiome revealed by metagenomics and culture.</title>
        <authorList>
            <person name="Gilroy R."/>
            <person name="Ravi A."/>
            <person name="Getino M."/>
            <person name="Pursley I."/>
            <person name="Horton D.L."/>
            <person name="Alikhan N.F."/>
            <person name="Baker D."/>
            <person name="Gharbi K."/>
            <person name="Hall N."/>
            <person name="Watson M."/>
            <person name="Adriaenssens E.M."/>
            <person name="Foster-Nyarko E."/>
            <person name="Jarju S."/>
            <person name="Secka A."/>
            <person name="Antonio M."/>
            <person name="Oren A."/>
            <person name="Chaudhuri R.R."/>
            <person name="La Ragione R."/>
            <person name="Hildebrand F."/>
            <person name="Pallen M.J."/>
        </authorList>
    </citation>
    <scope>NUCLEOTIDE SEQUENCE</scope>
    <source>
        <strain evidence="7">ChiHjej12B11-1927</strain>
    </source>
</reference>
<dbReference type="EMBL" id="DXFG01000038">
    <property type="protein sequence ID" value="HIX36607.1"/>
    <property type="molecule type" value="Genomic_DNA"/>
</dbReference>
<dbReference type="PROSITE" id="PS50011">
    <property type="entry name" value="PROTEIN_KINASE_DOM"/>
    <property type="match status" value="1"/>
</dbReference>
<dbReference type="GO" id="GO:0005524">
    <property type="term" value="F:ATP binding"/>
    <property type="evidence" value="ECO:0007669"/>
    <property type="project" value="UniProtKB-UniRule"/>
</dbReference>
<name>A0A9D2AM92_9FIRM</name>
<dbReference type="InterPro" id="IPR000719">
    <property type="entry name" value="Prot_kinase_dom"/>
</dbReference>
<reference evidence="7" key="2">
    <citation type="submission" date="2021-04" db="EMBL/GenBank/DDBJ databases">
        <authorList>
            <person name="Gilroy R."/>
        </authorList>
    </citation>
    <scope>NUCLEOTIDE SEQUENCE</scope>
    <source>
        <strain evidence="7">ChiHjej12B11-1927</strain>
    </source>
</reference>
<keyword evidence="7" id="KW-0723">Serine/threonine-protein kinase</keyword>
<dbReference type="SUPFAM" id="SSF56112">
    <property type="entry name" value="Protein kinase-like (PK-like)"/>
    <property type="match status" value="1"/>
</dbReference>
<protein>
    <submittedName>
        <fullName evidence="7">Serine/threonine protein kinase</fullName>
    </submittedName>
</protein>
<proteinExistence type="predicted"/>
<dbReference type="PROSITE" id="PS00107">
    <property type="entry name" value="PROTEIN_KINASE_ATP"/>
    <property type="match status" value="1"/>
</dbReference>
<evidence type="ECO:0000259" key="6">
    <source>
        <dbReference type="PROSITE" id="PS50011"/>
    </source>
</evidence>
<dbReference type="InterPro" id="IPR011009">
    <property type="entry name" value="Kinase-like_dom_sf"/>
</dbReference>
<evidence type="ECO:0000256" key="5">
    <source>
        <dbReference type="PROSITE-ProRule" id="PRU10141"/>
    </source>
</evidence>
<evidence type="ECO:0000313" key="8">
    <source>
        <dbReference type="Proteomes" id="UP000824230"/>
    </source>
</evidence>
<evidence type="ECO:0000313" key="7">
    <source>
        <dbReference type="EMBL" id="HIX36607.1"/>
    </source>
</evidence>
<keyword evidence="3 7" id="KW-0418">Kinase</keyword>
<evidence type="ECO:0000256" key="3">
    <source>
        <dbReference type="ARBA" id="ARBA00022777"/>
    </source>
</evidence>